<evidence type="ECO:0000313" key="2">
    <source>
        <dbReference type="Proteomes" id="UP001154282"/>
    </source>
</evidence>
<dbReference type="AlphaFoldDB" id="A0AAV0LNW7"/>
<protein>
    <submittedName>
        <fullName evidence="1">Uncharacterized protein</fullName>
    </submittedName>
</protein>
<reference evidence="1" key="1">
    <citation type="submission" date="2022-08" db="EMBL/GenBank/DDBJ databases">
        <authorList>
            <person name="Gutierrez-Valencia J."/>
        </authorList>
    </citation>
    <scope>NUCLEOTIDE SEQUENCE</scope>
</reference>
<evidence type="ECO:0000313" key="1">
    <source>
        <dbReference type="EMBL" id="CAI0434788.1"/>
    </source>
</evidence>
<keyword evidence="2" id="KW-1185">Reference proteome</keyword>
<accession>A0AAV0LNW7</accession>
<gene>
    <name evidence="1" type="ORF">LITE_LOCUS24406</name>
</gene>
<proteinExistence type="predicted"/>
<comment type="caution">
    <text evidence="1">The sequence shown here is derived from an EMBL/GenBank/DDBJ whole genome shotgun (WGS) entry which is preliminary data.</text>
</comment>
<name>A0AAV0LNW7_9ROSI</name>
<dbReference type="Proteomes" id="UP001154282">
    <property type="component" value="Unassembled WGS sequence"/>
</dbReference>
<organism evidence="1 2">
    <name type="scientific">Linum tenue</name>
    <dbReference type="NCBI Taxonomy" id="586396"/>
    <lineage>
        <taxon>Eukaryota</taxon>
        <taxon>Viridiplantae</taxon>
        <taxon>Streptophyta</taxon>
        <taxon>Embryophyta</taxon>
        <taxon>Tracheophyta</taxon>
        <taxon>Spermatophyta</taxon>
        <taxon>Magnoliopsida</taxon>
        <taxon>eudicotyledons</taxon>
        <taxon>Gunneridae</taxon>
        <taxon>Pentapetalae</taxon>
        <taxon>rosids</taxon>
        <taxon>fabids</taxon>
        <taxon>Malpighiales</taxon>
        <taxon>Linaceae</taxon>
        <taxon>Linum</taxon>
    </lineage>
</organism>
<dbReference type="EMBL" id="CAMGYJ010000006">
    <property type="protein sequence ID" value="CAI0434788.1"/>
    <property type="molecule type" value="Genomic_DNA"/>
</dbReference>
<feature type="non-terminal residue" evidence="1">
    <location>
        <position position="1"/>
    </location>
</feature>
<sequence length="93" mass="10362">VYVLDQTVRYGLDHGFSNGLVYFPSPNYGGYRSTFPRRRRKYFSSAIWLSGAEEEATADEVAFRLGASQSSILIPPFALPCSRSRPAPSNKVL</sequence>